<dbReference type="Proteomes" id="UP000231414">
    <property type="component" value="Unassembled WGS sequence"/>
</dbReference>
<sequence>MPSVLSKIFSLFFAHSSKKTLSEEHKIKIRSEWRGVEELIKVGGPSSVKQAVIKADKIMGYALTNLTGLDTLAGALKVSRELFSSYKVYDDLWQAHKMRNTLVHDLNNEPSYYSLMRAVKRFRVALEDLVNGL</sequence>
<evidence type="ECO:0000313" key="2">
    <source>
        <dbReference type="Proteomes" id="UP000231414"/>
    </source>
</evidence>
<reference evidence="2" key="1">
    <citation type="submission" date="2017-09" db="EMBL/GenBank/DDBJ databases">
        <title>Depth-based differentiation of microbial function through sediment-hosted aquifers and enrichment of novel symbionts in the deep terrestrial subsurface.</title>
        <authorList>
            <person name="Probst A.J."/>
            <person name="Ladd B."/>
            <person name="Jarett J.K."/>
            <person name="Geller-Mcgrath D.E."/>
            <person name="Sieber C.M.K."/>
            <person name="Emerson J.B."/>
            <person name="Anantharaman K."/>
            <person name="Thomas B.C."/>
            <person name="Malmstrom R."/>
            <person name="Stieglmeier M."/>
            <person name="Klingl A."/>
            <person name="Woyke T."/>
            <person name="Ryan C.M."/>
            <person name="Banfield J.F."/>
        </authorList>
    </citation>
    <scope>NUCLEOTIDE SEQUENCE [LARGE SCALE GENOMIC DNA]</scope>
</reference>
<gene>
    <name evidence="1" type="ORF">COT52_01060</name>
</gene>
<organism evidence="1 2">
    <name type="scientific">candidate division WWE3 bacterium CG08_land_8_20_14_0_20_43_13</name>
    <dbReference type="NCBI Taxonomy" id="1975087"/>
    <lineage>
        <taxon>Bacteria</taxon>
        <taxon>Katanobacteria</taxon>
    </lineage>
</organism>
<accession>A0A2H0XA46</accession>
<evidence type="ECO:0000313" key="1">
    <source>
        <dbReference type="EMBL" id="PIS20958.1"/>
    </source>
</evidence>
<proteinExistence type="predicted"/>
<comment type="caution">
    <text evidence="1">The sequence shown here is derived from an EMBL/GenBank/DDBJ whole genome shotgun (WGS) entry which is preliminary data.</text>
</comment>
<name>A0A2H0XA46_UNCKA</name>
<dbReference type="AlphaFoldDB" id="A0A2H0XA46"/>
<protein>
    <recommendedName>
        <fullName evidence="3">DUF86 domain-containing protein</fullName>
    </recommendedName>
</protein>
<dbReference type="EMBL" id="PEYW01000012">
    <property type="protein sequence ID" value="PIS20958.1"/>
    <property type="molecule type" value="Genomic_DNA"/>
</dbReference>
<evidence type="ECO:0008006" key="3">
    <source>
        <dbReference type="Google" id="ProtNLM"/>
    </source>
</evidence>